<dbReference type="GO" id="GO:0016020">
    <property type="term" value="C:membrane"/>
    <property type="evidence" value="ECO:0007669"/>
    <property type="project" value="TreeGrafter"/>
</dbReference>
<dbReference type="SUPFAM" id="SSF51045">
    <property type="entry name" value="WW domain"/>
    <property type="match status" value="1"/>
</dbReference>
<dbReference type="PROSITE" id="PS50020">
    <property type="entry name" value="WW_DOMAIN_2"/>
    <property type="match status" value="1"/>
</dbReference>
<proteinExistence type="predicted"/>
<feature type="compositionally biased region" description="Low complexity" evidence="2">
    <location>
        <begin position="75"/>
        <end position="86"/>
    </location>
</feature>
<dbReference type="InterPro" id="IPR039773">
    <property type="entry name" value="BAG_chaperone_regulator"/>
</dbReference>
<dbReference type="EMBL" id="VXIV02000106">
    <property type="protein sequence ID" value="KAF6040756.1"/>
    <property type="molecule type" value="Genomic_DNA"/>
</dbReference>
<accession>A0A7J7KRD1</accession>
<dbReference type="OrthoDB" id="333905at2759"/>
<keyword evidence="1" id="KW-0143">Chaperone</keyword>
<dbReference type="InterPro" id="IPR001202">
    <property type="entry name" value="WW_dom"/>
</dbReference>
<dbReference type="GO" id="GO:0005829">
    <property type="term" value="C:cytosol"/>
    <property type="evidence" value="ECO:0007669"/>
    <property type="project" value="TreeGrafter"/>
</dbReference>
<evidence type="ECO:0000313" key="6">
    <source>
        <dbReference type="Proteomes" id="UP000593567"/>
    </source>
</evidence>
<name>A0A7J7KRD1_BUGNE</name>
<dbReference type="GO" id="GO:0005634">
    <property type="term" value="C:nucleus"/>
    <property type="evidence" value="ECO:0007669"/>
    <property type="project" value="TreeGrafter"/>
</dbReference>
<dbReference type="GO" id="GO:0000774">
    <property type="term" value="F:adenyl-nucleotide exchange factor activity"/>
    <property type="evidence" value="ECO:0007669"/>
    <property type="project" value="TreeGrafter"/>
</dbReference>
<dbReference type="CDD" id="cd00201">
    <property type="entry name" value="WW"/>
    <property type="match status" value="1"/>
</dbReference>
<dbReference type="PANTHER" id="PTHR12329">
    <property type="entry name" value="BCL2-ASSOCIATED ATHANOGENE"/>
    <property type="match status" value="1"/>
</dbReference>
<dbReference type="AlphaFoldDB" id="A0A7J7KRD1"/>
<evidence type="ECO:0000256" key="1">
    <source>
        <dbReference type="ARBA" id="ARBA00023186"/>
    </source>
</evidence>
<feature type="compositionally biased region" description="Polar residues" evidence="2">
    <location>
        <begin position="33"/>
        <end position="60"/>
    </location>
</feature>
<dbReference type="GO" id="GO:0051087">
    <property type="term" value="F:protein-folding chaperone binding"/>
    <property type="evidence" value="ECO:0007669"/>
    <property type="project" value="InterPro"/>
</dbReference>
<evidence type="ECO:0000256" key="2">
    <source>
        <dbReference type="SAM" id="MobiDB-lite"/>
    </source>
</evidence>
<feature type="region of interest" description="Disordered" evidence="2">
    <location>
        <begin position="33"/>
        <end position="86"/>
    </location>
</feature>
<dbReference type="Gene3D" id="1.20.58.120">
    <property type="entry name" value="BAG domain"/>
    <property type="match status" value="1"/>
</dbReference>
<comment type="caution">
    <text evidence="5">The sequence shown here is derived from an EMBL/GenBank/DDBJ whole genome shotgun (WGS) entry which is preliminary data.</text>
</comment>
<dbReference type="Pfam" id="PF00397">
    <property type="entry name" value="WW"/>
    <property type="match status" value="1"/>
</dbReference>
<dbReference type="SMART" id="SM00264">
    <property type="entry name" value="BAG"/>
    <property type="match status" value="1"/>
</dbReference>
<protein>
    <submittedName>
        <fullName evidence="5">BAG3</fullName>
    </submittedName>
</protein>
<dbReference type="SUPFAM" id="SSF63491">
    <property type="entry name" value="BAG domain"/>
    <property type="match status" value="1"/>
</dbReference>
<dbReference type="InterPro" id="IPR003103">
    <property type="entry name" value="BAG_domain"/>
</dbReference>
<keyword evidence="6" id="KW-1185">Reference proteome</keyword>
<dbReference type="SMART" id="SM00456">
    <property type="entry name" value="WW"/>
    <property type="match status" value="1"/>
</dbReference>
<feature type="domain" description="WW" evidence="3">
    <location>
        <begin position="4"/>
        <end position="38"/>
    </location>
</feature>
<dbReference type="InterPro" id="IPR036533">
    <property type="entry name" value="BAG_dom_sf"/>
</dbReference>
<sequence length="172" mass="19227">MNEPKLPPHWEKRIDSRTGWPYYLNHLTQTTQWEAPQLETSGNINNPATVPPDMSTNSHQTGHEGTADSSSLRTESGSNVSDGSESSLATIISIRSDAESIHGKIEAFTSGKSSKEYKYLEEMMIRHLCKLDSVEANGDEAIRQKRKDAVNYIQSCLDQLELKAFANETQIE</sequence>
<dbReference type="Pfam" id="PF02179">
    <property type="entry name" value="BAG"/>
    <property type="match status" value="1"/>
</dbReference>
<dbReference type="PROSITE" id="PS51035">
    <property type="entry name" value="BAG"/>
    <property type="match status" value="1"/>
</dbReference>
<evidence type="ECO:0000259" key="4">
    <source>
        <dbReference type="PROSITE" id="PS51035"/>
    </source>
</evidence>
<evidence type="ECO:0000313" key="5">
    <source>
        <dbReference type="EMBL" id="KAF6040756.1"/>
    </source>
</evidence>
<organism evidence="5 6">
    <name type="scientific">Bugula neritina</name>
    <name type="common">Brown bryozoan</name>
    <name type="synonym">Sertularia neritina</name>
    <dbReference type="NCBI Taxonomy" id="10212"/>
    <lineage>
        <taxon>Eukaryota</taxon>
        <taxon>Metazoa</taxon>
        <taxon>Spiralia</taxon>
        <taxon>Lophotrochozoa</taxon>
        <taxon>Bryozoa</taxon>
        <taxon>Gymnolaemata</taxon>
        <taxon>Cheilostomatida</taxon>
        <taxon>Flustrina</taxon>
        <taxon>Buguloidea</taxon>
        <taxon>Bugulidae</taxon>
        <taxon>Bugula</taxon>
    </lineage>
</organism>
<feature type="domain" description="BAG" evidence="4">
    <location>
        <begin position="87"/>
        <end position="164"/>
    </location>
</feature>
<dbReference type="GO" id="GO:0050821">
    <property type="term" value="P:protein stabilization"/>
    <property type="evidence" value="ECO:0007669"/>
    <property type="project" value="TreeGrafter"/>
</dbReference>
<gene>
    <name evidence="5" type="ORF">EB796_000959</name>
</gene>
<reference evidence="5" key="1">
    <citation type="submission" date="2020-06" db="EMBL/GenBank/DDBJ databases">
        <title>Draft genome of Bugula neritina, a colonial animal packing powerful symbionts and potential medicines.</title>
        <authorList>
            <person name="Rayko M."/>
        </authorList>
    </citation>
    <scope>NUCLEOTIDE SEQUENCE [LARGE SCALE GENOMIC DNA]</scope>
    <source>
        <strain evidence="5">Kwan_BN1</strain>
    </source>
</reference>
<dbReference type="PANTHER" id="PTHR12329:SF5">
    <property type="entry name" value="STARVIN, ISOFORM E"/>
    <property type="match status" value="1"/>
</dbReference>
<dbReference type="Gene3D" id="2.20.70.10">
    <property type="match status" value="1"/>
</dbReference>
<evidence type="ECO:0000259" key="3">
    <source>
        <dbReference type="PROSITE" id="PS50020"/>
    </source>
</evidence>
<dbReference type="InterPro" id="IPR036020">
    <property type="entry name" value="WW_dom_sf"/>
</dbReference>
<dbReference type="Proteomes" id="UP000593567">
    <property type="component" value="Unassembled WGS sequence"/>
</dbReference>